<dbReference type="EMBL" id="VTUZ01000100">
    <property type="protein sequence ID" value="KAA0996169.1"/>
    <property type="molecule type" value="Genomic_DNA"/>
</dbReference>
<accession>A0A5B0G2L9</accession>
<dbReference type="InterPro" id="IPR011990">
    <property type="entry name" value="TPR-like_helical_dom_sf"/>
</dbReference>
<evidence type="ECO:0000313" key="1">
    <source>
        <dbReference type="EMBL" id="KAA0996169.1"/>
    </source>
</evidence>
<proteinExistence type="predicted"/>
<dbReference type="RefSeq" id="WP_149676881.1">
    <property type="nucleotide sequence ID" value="NZ_VTUZ01000100.1"/>
</dbReference>
<dbReference type="Gene3D" id="1.25.40.10">
    <property type="entry name" value="Tetratricopeptide repeat domain"/>
    <property type="match status" value="1"/>
</dbReference>
<comment type="caution">
    <text evidence="1">The sequence shown here is derived from an EMBL/GenBank/DDBJ whole genome shotgun (WGS) entry which is preliminary data.</text>
</comment>
<protein>
    <recommendedName>
        <fullName evidence="3">Tetratricopeptide repeat protein</fullName>
    </recommendedName>
</protein>
<sequence length="118" mass="12468">MQNIDAALAVDPDHPKALALAASAAHDGQNFALAIHYWQRLNDTAASGSAMVAEAQRNINAEAMAANPGQVSSVELSGKGRPTVLEVRMRLDPSLSARTRPDEQVYVYALAEDGVGVL</sequence>
<evidence type="ECO:0000313" key="2">
    <source>
        <dbReference type="Proteomes" id="UP000325273"/>
    </source>
</evidence>
<reference evidence="1 2" key="1">
    <citation type="submission" date="2019-08" db="EMBL/GenBank/DDBJ databases">
        <title>Paraburkholderia sp. DCY113.</title>
        <authorList>
            <person name="Kang J."/>
        </authorList>
    </citation>
    <scope>NUCLEOTIDE SEQUENCE [LARGE SCALE GENOMIC DNA]</scope>
    <source>
        <strain evidence="1 2">DCY113</strain>
    </source>
</reference>
<organism evidence="1 2">
    <name type="scientific">Paraburkholderia panacisoli</name>
    <dbReference type="NCBI Taxonomy" id="2603818"/>
    <lineage>
        <taxon>Bacteria</taxon>
        <taxon>Pseudomonadati</taxon>
        <taxon>Pseudomonadota</taxon>
        <taxon>Betaproteobacteria</taxon>
        <taxon>Burkholderiales</taxon>
        <taxon>Burkholderiaceae</taxon>
        <taxon>Paraburkholderia</taxon>
    </lineage>
</organism>
<dbReference type="AlphaFoldDB" id="A0A5B0G2L9"/>
<name>A0A5B0G2L9_9BURK</name>
<evidence type="ECO:0008006" key="3">
    <source>
        <dbReference type="Google" id="ProtNLM"/>
    </source>
</evidence>
<keyword evidence="2" id="KW-1185">Reference proteome</keyword>
<dbReference type="Proteomes" id="UP000325273">
    <property type="component" value="Unassembled WGS sequence"/>
</dbReference>
<gene>
    <name evidence="1" type="ORF">FVF58_50270</name>
</gene>